<protein>
    <submittedName>
        <fullName evidence="2">Uncharacterized protein</fullName>
    </submittedName>
</protein>
<evidence type="ECO:0000256" key="1">
    <source>
        <dbReference type="SAM" id="MobiDB-lite"/>
    </source>
</evidence>
<dbReference type="Proteomes" id="UP000003653">
    <property type="component" value="Unassembled WGS sequence"/>
</dbReference>
<dbReference type="HOGENOM" id="CLU_2917705_0_0_11"/>
<dbReference type="EMBL" id="ADNV01000106">
    <property type="protein sequence ID" value="EFG78625.1"/>
    <property type="molecule type" value="Genomic_DNA"/>
</dbReference>
<comment type="caution">
    <text evidence="2">The sequence shown here is derived from an EMBL/GenBank/DDBJ whole genome shotgun (WGS) entry which is preliminary data.</text>
</comment>
<proteinExistence type="predicted"/>
<accession>D5P5L2</accession>
<dbReference type="AlphaFoldDB" id="D5P5L2"/>
<evidence type="ECO:0000313" key="2">
    <source>
        <dbReference type="EMBL" id="EFG78625.1"/>
    </source>
</evidence>
<feature type="compositionally biased region" description="Polar residues" evidence="1">
    <location>
        <begin position="18"/>
        <end position="28"/>
    </location>
</feature>
<name>D5P5L2_9MYCO</name>
<gene>
    <name evidence="2" type="ORF">HMPREF0591_1456</name>
</gene>
<keyword evidence="3" id="KW-1185">Reference proteome</keyword>
<reference evidence="2 3" key="1">
    <citation type="submission" date="2010-04" db="EMBL/GenBank/DDBJ databases">
        <authorList>
            <person name="Muzny D."/>
            <person name="Qin X."/>
            <person name="Deng J."/>
            <person name="Jiang H."/>
            <person name="Liu Y."/>
            <person name="Qu J."/>
            <person name="Song X.-Z."/>
            <person name="Zhang L."/>
            <person name="Thornton R."/>
            <person name="Coyle M."/>
            <person name="Francisco L."/>
            <person name="Jackson L."/>
            <person name="Javaid M."/>
            <person name="Korchina V."/>
            <person name="Kovar C."/>
            <person name="Mata R."/>
            <person name="Mathew T."/>
            <person name="Ngo R."/>
            <person name="Nguyen L."/>
            <person name="Nguyen N."/>
            <person name="Okwuonu G."/>
            <person name="Ongeri F."/>
            <person name="Pham C."/>
            <person name="Simmons D."/>
            <person name="Wilczek-Boney K."/>
            <person name="Hale W."/>
            <person name="Jakkamsetti A."/>
            <person name="Pham P."/>
            <person name="Ruth R."/>
            <person name="San Lucas F."/>
            <person name="Warren J."/>
            <person name="Zhang J."/>
            <person name="Zhao Z."/>
            <person name="Zhou C."/>
            <person name="Zhu D."/>
            <person name="Lee S."/>
            <person name="Bess C."/>
            <person name="Blankenburg K."/>
            <person name="Forbes L."/>
            <person name="Fu Q."/>
            <person name="Gubbala S."/>
            <person name="Hirani K."/>
            <person name="Jayaseelan J.C."/>
            <person name="Lara F."/>
            <person name="Munidasa M."/>
            <person name="Palculict T."/>
            <person name="Patil S."/>
            <person name="Pu L.-L."/>
            <person name="Saada N."/>
            <person name="Tang L."/>
            <person name="Weissenberger G."/>
            <person name="Zhu Y."/>
            <person name="Hemphill L."/>
            <person name="Shang Y."/>
            <person name="Youmans B."/>
            <person name="Ayvaz T."/>
            <person name="Ross M."/>
            <person name="Santibanez J."/>
            <person name="Aqrawi P."/>
            <person name="Gross S."/>
            <person name="Joshi V."/>
            <person name="Fowler G."/>
            <person name="Nazareth L."/>
            <person name="Reid J."/>
            <person name="Worley K."/>
            <person name="Petrosino J."/>
            <person name="Highlander S."/>
            <person name="Gibbs R."/>
        </authorList>
    </citation>
    <scope>NUCLEOTIDE SEQUENCE [LARGE SCALE GENOMIC DNA]</scope>
    <source>
        <strain evidence="2 3">ATCC BAA-614</strain>
    </source>
</reference>
<feature type="compositionally biased region" description="Basic and acidic residues" evidence="1">
    <location>
        <begin position="1"/>
        <end position="10"/>
    </location>
</feature>
<sequence>MTMSAFDRKSPRLPARTEVTTSTDANATTEVMPSATAGFASEKYVLALRNIQQHAARGIVR</sequence>
<organism evidence="2 3">
    <name type="scientific">Mycobacterium parascrofulaceum ATCC BAA-614</name>
    <dbReference type="NCBI Taxonomy" id="525368"/>
    <lineage>
        <taxon>Bacteria</taxon>
        <taxon>Bacillati</taxon>
        <taxon>Actinomycetota</taxon>
        <taxon>Actinomycetes</taxon>
        <taxon>Mycobacteriales</taxon>
        <taxon>Mycobacteriaceae</taxon>
        <taxon>Mycobacterium</taxon>
        <taxon>Mycobacterium simiae complex</taxon>
    </lineage>
</organism>
<evidence type="ECO:0000313" key="3">
    <source>
        <dbReference type="Proteomes" id="UP000003653"/>
    </source>
</evidence>
<feature type="region of interest" description="Disordered" evidence="1">
    <location>
        <begin position="1"/>
        <end position="28"/>
    </location>
</feature>